<dbReference type="GeneID" id="40323186"/>
<proteinExistence type="predicted"/>
<organism evidence="2 3">
    <name type="scientific">Trypanosoma conorhini</name>
    <dbReference type="NCBI Taxonomy" id="83891"/>
    <lineage>
        <taxon>Eukaryota</taxon>
        <taxon>Discoba</taxon>
        <taxon>Euglenozoa</taxon>
        <taxon>Kinetoplastea</taxon>
        <taxon>Metakinetoplastina</taxon>
        <taxon>Trypanosomatida</taxon>
        <taxon>Trypanosomatidae</taxon>
        <taxon>Trypanosoma</taxon>
    </lineage>
</organism>
<feature type="region of interest" description="Disordered" evidence="1">
    <location>
        <begin position="1"/>
        <end position="64"/>
    </location>
</feature>
<reference evidence="2 3" key="1">
    <citation type="journal article" date="2018" name="BMC Genomics">
        <title>Genomic comparison of Trypanosoma conorhini and Trypanosoma rangeli to Trypanosoma cruzi strains of high and low virulence.</title>
        <authorList>
            <person name="Bradwell K.R."/>
            <person name="Koparde V.N."/>
            <person name="Matveyev A.V."/>
            <person name="Serrano M.G."/>
            <person name="Alves J.M."/>
            <person name="Parikh H."/>
            <person name="Huang B."/>
            <person name="Lee V."/>
            <person name="Espinosa-Alvarez O."/>
            <person name="Ortiz P.A."/>
            <person name="Costa-Martins A.G."/>
            <person name="Teixeira M.M."/>
            <person name="Buck G.A."/>
        </authorList>
    </citation>
    <scope>NUCLEOTIDE SEQUENCE [LARGE SCALE GENOMIC DNA]</scope>
    <source>
        <strain evidence="2 3">025E</strain>
    </source>
</reference>
<sequence>MGLGAAVGGSADHACGERWRRRSGARTRSPQRRLSSQVPPPPREGAGDGARGEAARPAGGACRGPRLFLRGGSCGLLFVRGASTAAAWRATQQTNLPGKKQTRAPSGPHASAAEHRN</sequence>
<dbReference type="EMBL" id="MKKU01001019">
    <property type="protein sequence ID" value="RNE98632.1"/>
    <property type="molecule type" value="Genomic_DNA"/>
</dbReference>
<feature type="compositionally biased region" description="Basic residues" evidence="1">
    <location>
        <begin position="19"/>
        <end position="31"/>
    </location>
</feature>
<evidence type="ECO:0000256" key="1">
    <source>
        <dbReference type="SAM" id="MobiDB-lite"/>
    </source>
</evidence>
<gene>
    <name evidence="2" type="ORF">Tco025E_09575</name>
</gene>
<name>A0A3R7JXX4_9TRYP</name>
<dbReference type="AlphaFoldDB" id="A0A3R7JXX4"/>
<evidence type="ECO:0000313" key="2">
    <source>
        <dbReference type="EMBL" id="RNE98632.1"/>
    </source>
</evidence>
<keyword evidence="3" id="KW-1185">Reference proteome</keyword>
<evidence type="ECO:0000313" key="3">
    <source>
        <dbReference type="Proteomes" id="UP000284403"/>
    </source>
</evidence>
<feature type="region of interest" description="Disordered" evidence="1">
    <location>
        <begin position="90"/>
        <end position="117"/>
    </location>
</feature>
<protein>
    <submittedName>
        <fullName evidence="2">Uncharacterized protein</fullName>
    </submittedName>
</protein>
<dbReference type="RefSeq" id="XP_029223871.1">
    <property type="nucleotide sequence ID" value="XM_029376387.1"/>
</dbReference>
<dbReference type="Proteomes" id="UP000284403">
    <property type="component" value="Unassembled WGS sequence"/>
</dbReference>
<accession>A0A3R7JXX4</accession>
<feature type="compositionally biased region" description="Low complexity" evidence="1">
    <location>
        <begin position="55"/>
        <end position="64"/>
    </location>
</feature>
<comment type="caution">
    <text evidence="2">The sequence shown here is derived from an EMBL/GenBank/DDBJ whole genome shotgun (WGS) entry which is preliminary data.</text>
</comment>